<dbReference type="GO" id="GO:0016491">
    <property type="term" value="F:oxidoreductase activity"/>
    <property type="evidence" value="ECO:0007669"/>
    <property type="project" value="UniProtKB-KW"/>
</dbReference>
<evidence type="ECO:0000259" key="3">
    <source>
        <dbReference type="Pfam" id="PF02826"/>
    </source>
</evidence>
<dbReference type="Pfam" id="PF02826">
    <property type="entry name" value="2-Hacid_dh_C"/>
    <property type="match status" value="1"/>
</dbReference>
<name>A0A8J3NXA0_9ACTN</name>
<dbReference type="AlphaFoldDB" id="A0A8J3NXA0"/>
<evidence type="ECO:0000313" key="5">
    <source>
        <dbReference type="Proteomes" id="UP000659904"/>
    </source>
</evidence>
<dbReference type="InterPro" id="IPR036291">
    <property type="entry name" value="NAD(P)-bd_dom_sf"/>
</dbReference>
<reference evidence="4 5" key="1">
    <citation type="submission" date="2021-01" db="EMBL/GenBank/DDBJ databases">
        <title>Whole genome shotgun sequence of Catellatospora citrea NBRC 14495.</title>
        <authorList>
            <person name="Komaki H."/>
            <person name="Tamura T."/>
        </authorList>
    </citation>
    <scope>NUCLEOTIDE SEQUENCE [LARGE SCALE GENOMIC DNA]</scope>
    <source>
        <strain evidence="4 5">NBRC 14495</strain>
    </source>
</reference>
<organism evidence="4 5">
    <name type="scientific">Catellatospora citrea</name>
    <dbReference type="NCBI Taxonomy" id="53366"/>
    <lineage>
        <taxon>Bacteria</taxon>
        <taxon>Bacillati</taxon>
        <taxon>Actinomycetota</taxon>
        <taxon>Actinomycetes</taxon>
        <taxon>Micromonosporales</taxon>
        <taxon>Micromonosporaceae</taxon>
        <taxon>Catellatospora</taxon>
    </lineage>
</organism>
<evidence type="ECO:0000313" key="4">
    <source>
        <dbReference type="EMBL" id="GIF96087.1"/>
    </source>
</evidence>
<dbReference type="Proteomes" id="UP000659904">
    <property type="component" value="Unassembled WGS sequence"/>
</dbReference>
<keyword evidence="1" id="KW-0560">Oxidoreductase</keyword>
<evidence type="ECO:0000256" key="2">
    <source>
        <dbReference type="ARBA" id="ARBA00023027"/>
    </source>
</evidence>
<dbReference type="PANTHER" id="PTHR43333:SF1">
    <property type="entry name" value="D-ISOMER SPECIFIC 2-HYDROXYACID DEHYDROGENASE NAD-BINDING DOMAIN-CONTAINING PROTEIN"/>
    <property type="match status" value="1"/>
</dbReference>
<evidence type="ECO:0000256" key="1">
    <source>
        <dbReference type="ARBA" id="ARBA00023002"/>
    </source>
</evidence>
<protein>
    <submittedName>
        <fullName evidence="4">Phosphoglycerate dehydrogenase</fullName>
    </submittedName>
</protein>
<dbReference type="GO" id="GO:0051287">
    <property type="term" value="F:NAD binding"/>
    <property type="evidence" value="ECO:0007669"/>
    <property type="project" value="InterPro"/>
</dbReference>
<accession>A0A8J3NXA0</accession>
<keyword evidence="2" id="KW-0520">NAD</keyword>
<comment type="caution">
    <text evidence="4">The sequence shown here is derived from an EMBL/GenBank/DDBJ whole genome shotgun (WGS) entry which is preliminary data.</text>
</comment>
<dbReference type="InterPro" id="IPR006140">
    <property type="entry name" value="D-isomer_DH_NAD-bd"/>
</dbReference>
<gene>
    <name evidence="4" type="primary">serA</name>
    <name evidence="4" type="ORF">Cci01nite_11810</name>
</gene>
<dbReference type="CDD" id="cd12166">
    <property type="entry name" value="2-Hacid_dh_7"/>
    <property type="match status" value="1"/>
</dbReference>
<feature type="domain" description="D-isomer specific 2-hydroxyacid dehydrogenase NAD-binding" evidence="3">
    <location>
        <begin position="103"/>
        <end position="272"/>
    </location>
</feature>
<dbReference type="Gene3D" id="3.40.50.720">
    <property type="entry name" value="NAD(P)-binding Rossmann-like Domain"/>
    <property type="match status" value="2"/>
</dbReference>
<dbReference type="PANTHER" id="PTHR43333">
    <property type="entry name" value="2-HACID_DH_C DOMAIN-CONTAINING PROTEIN"/>
    <property type="match status" value="1"/>
</dbReference>
<sequence length="307" mass="32691">MRLWIAGEQGRELMGPVPDGVEVQVLPAWDAPMPGDPATVEFWVPPLLGGADTVALTRRMPGLRVVQLLSAGADAWVGQLDSGVTLCDARGVHDVDVAEWVVAAILSSLRRLDYLARAQHEHRFAHADVGDADELSGKHVIIVGAGSIGQATAVRLAPFGVRLTYVAHTAHDGMHSVDDLPQLLPQADIVVLLLPLTAQTRGMVNTAFLAAMADGALLVNAARGPVADTEALVKELSTGRIRAALDVTDPEPLPADHPLWDMPNVLYTPHIGGGTRGVLPRAYRLVADQVRRYTAGQPLINKVEGGY</sequence>
<dbReference type="EMBL" id="BONH01000002">
    <property type="protein sequence ID" value="GIF96087.1"/>
    <property type="molecule type" value="Genomic_DNA"/>
</dbReference>
<dbReference type="RefSeq" id="WP_120320850.1">
    <property type="nucleotide sequence ID" value="NZ_BONH01000002.1"/>
</dbReference>
<proteinExistence type="predicted"/>
<dbReference type="SUPFAM" id="SSF51735">
    <property type="entry name" value="NAD(P)-binding Rossmann-fold domains"/>
    <property type="match status" value="1"/>
</dbReference>
<keyword evidence="5" id="KW-1185">Reference proteome</keyword>